<organism evidence="1 2">
    <name type="scientific">Cirrhinus molitorella</name>
    <name type="common">mud carp</name>
    <dbReference type="NCBI Taxonomy" id="172907"/>
    <lineage>
        <taxon>Eukaryota</taxon>
        <taxon>Metazoa</taxon>
        <taxon>Chordata</taxon>
        <taxon>Craniata</taxon>
        <taxon>Vertebrata</taxon>
        <taxon>Euteleostomi</taxon>
        <taxon>Actinopterygii</taxon>
        <taxon>Neopterygii</taxon>
        <taxon>Teleostei</taxon>
        <taxon>Ostariophysi</taxon>
        <taxon>Cypriniformes</taxon>
        <taxon>Cyprinidae</taxon>
        <taxon>Labeoninae</taxon>
        <taxon>Labeonini</taxon>
        <taxon>Cirrhinus</taxon>
    </lineage>
</organism>
<gene>
    <name evidence="1" type="ORF">QQF64_026305</name>
</gene>
<keyword evidence="2" id="KW-1185">Reference proteome</keyword>
<proteinExistence type="predicted"/>
<sequence length="78" mass="8888">MKYTNGRITRWYLAMQPFRFKIKHVPESACSTLINTPSAAVPVIRLFICNTTQTETRRQGEAGYTKRNCRDCSLTSAS</sequence>
<accession>A0ABR3NRG3</accession>
<dbReference type="Proteomes" id="UP001558613">
    <property type="component" value="Unassembled WGS sequence"/>
</dbReference>
<protein>
    <submittedName>
        <fullName evidence="1">Uncharacterized protein</fullName>
    </submittedName>
</protein>
<dbReference type="EMBL" id="JAYMGO010000003">
    <property type="protein sequence ID" value="KAL1279632.1"/>
    <property type="molecule type" value="Genomic_DNA"/>
</dbReference>
<comment type="caution">
    <text evidence="1">The sequence shown here is derived from an EMBL/GenBank/DDBJ whole genome shotgun (WGS) entry which is preliminary data.</text>
</comment>
<reference evidence="1 2" key="1">
    <citation type="submission" date="2023-09" db="EMBL/GenBank/DDBJ databases">
        <authorList>
            <person name="Wang M."/>
        </authorList>
    </citation>
    <scope>NUCLEOTIDE SEQUENCE [LARGE SCALE GENOMIC DNA]</scope>
    <source>
        <strain evidence="1">GT-2023</strain>
        <tissue evidence="1">Liver</tissue>
    </source>
</reference>
<evidence type="ECO:0000313" key="2">
    <source>
        <dbReference type="Proteomes" id="UP001558613"/>
    </source>
</evidence>
<name>A0ABR3NRG3_9TELE</name>
<evidence type="ECO:0000313" key="1">
    <source>
        <dbReference type="EMBL" id="KAL1279632.1"/>
    </source>
</evidence>